<evidence type="ECO:0000256" key="1">
    <source>
        <dbReference type="ARBA" id="ARBA00022670"/>
    </source>
</evidence>
<dbReference type="PANTHER" id="PTHR34978">
    <property type="entry name" value="POSSIBLE SENSOR-TRANSDUCER PROTEIN BLAR"/>
    <property type="match status" value="1"/>
</dbReference>
<feature type="transmembrane region" description="Helical" evidence="7">
    <location>
        <begin position="34"/>
        <end position="58"/>
    </location>
</feature>
<feature type="domain" description="Peptidase M48" evidence="8">
    <location>
        <begin position="126"/>
        <end position="196"/>
    </location>
</feature>
<protein>
    <submittedName>
        <fullName evidence="9">Zn-dependent protease with chaperone function</fullName>
    </submittedName>
</protein>
<keyword evidence="7" id="KW-0472">Membrane</keyword>
<dbReference type="Pfam" id="PF01435">
    <property type="entry name" value="Peptidase_M48"/>
    <property type="match status" value="1"/>
</dbReference>
<name>A0A841FJ51_9ACTN</name>
<dbReference type="Gene3D" id="3.30.2010.10">
    <property type="entry name" value="Metalloproteases ('zincins'), catalytic domain"/>
    <property type="match status" value="1"/>
</dbReference>
<keyword evidence="2" id="KW-0479">Metal-binding</keyword>
<accession>A0A841FJ51</accession>
<evidence type="ECO:0000256" key="5">
    <source>
        <dbReference type="ARBA" id="ARBA00023049"/>
    </source>
</evidence>
<evidence type="ECO:0000313" key="9">
    <source>
        <dbReference type="EMBL" id="MBB6033177.1"/>
    </source>
</evidence>
<evidence type="ECO:0000256" key="2">
    <source>
        <dbReference type="ARBA" id="ARBA00022723"/>
    </source>
</evidence>
<feature type="transmembrane region" description="Helical" evidence="7">
    <location>
        <begin position="6"/>
        <end position="22"/>
    </location>
</feature>
<gene>
    <name evidence="9" type="ORF">HNR73_001024</name>
</gene>
<dbReference type="EMBL" id="JACHGT010000002">
    <property type="protein sequence ID" value="MBB6033177.1"/>
    <property type="molecule type" value="Genomic_DNA"/>
</dbReference>
<dbReference type="RefSeq" id="WP_184786069.1">
    <property type="nucleotide sequence ID" value="NZ_BONT01000023.1"/>
</dbReference>
<keyword evidence="1 6" id="KW-0645">Protease</keyword>
<proteinExistence type="inferred from homology"/>
<comment type="cofactor">
    <cofactor evidence="6">
        <name>Zn(2+)</name>
        <dbReference type="ChEBI" id="CHEBI:29105"/>
    </cofactor>
    <text evidence="6">Binds 1 zinc ion per subunit.</text>
</comment>
<keyword evidence="7" id="KW-1133">Transmembrane helix</keyword>
<dbReference type="CDD" id="cd07326">
    <property type="entry name" value="M56_BlaR1_MecR1_like"/>
    <property type="match status" value="1"/>
</dbReference>
<dbReference type="GO" id="GO:0004222">
    <property type="term" value="F:metalloendopeptidase activity"/>
    <property type="evidence" value="ECO:0007669"/>
    <property type="project" value="InterPro"/>
</dbReference>
<keyword evidence="4 6" id="KW-0862">Zinc</keyword>
<keyword evidence="10" id="KW-1185">Reference proteome</keyword>
<evidence type="ECO:0000256" key="3">
    <source>
        <dbReference type="ARBA" id="ARBA00022801"/>
    </source>
</evidence>
<keyword evidence="7" id="KW-0812">Transmembrane</keyword>
<organism evidence="9 10">
    <name type="scientific">Phytomonospora endophytica</name>
    <dbReference type="NCBI Taxonomy" id="714109"/>
    <lineage>
        <taxon>Bacteria</taxon>
        <taxon>Bacillati</taxon>
        <taxon>Actinomycetota</taxon>
        <taxon>Actinomycetes</taxon>
        <taxon>Micromonosporales</taxon>
        <taxon>Micromonosporaceae</taxon>
        <taxon>Phytomonospora</taxon>
    </lineage>
</organism>
<sequence>MTAALILIAYSLALTTLAPRILRDPARLARAPRLGVAVWYSVVASAALGLAAAAALLVATPEHSWEKLCHLVRLCVEALQGAHDWFGMIAALAAVAGATVAAVRLTIAAYRTVAASARGRLRQARLVGRAGRRLPGTDATIVDDQVAAAYLVPGRHATIVVTSAAVDALSGPELAAVIAHERGHHSGRHHLLVDGMRVLTRAFPRSRMLARAHGQVALLVEICADDAAAVRHDRLDLARALVTMAEAASASPAGALAATGGDAATRVRRLLTPPRPLRRGTALVAAALLGVLVVAPVVMAVVATVWPALMDCPGLG</sequence>
<keyword evidence="3 6" id="KW-0378">Hydrolase</keyword>
<evidence type="ECO:0000313" key="10">
    <source>
        <dbReference type="Proteomes" id="UP000548476"/>
    </source>
</evidence>
<dbReference type="GO" id="GO:0046872">
    <property type="term" value="F:metal ion binding"/>
    <property type="evidence" value="ECO:0007669"/>
    <property type="project" value="UniProtKB-KW"/>
</dbReference>
<evidence type="ECO:0000259" key="8">
    <source>
        <dbReference type="Pfam" id="PF01435"/>
    </source>
</evidence>
<dbReference type="InterPro" id="IPR052173">
    <property type="entry name" value="Beta-lactam_resp_regulator"/>
</dbReference>
<dbReference type="AlphaFoldDB" id="A0A841FJ51"/>
<evidence type="ECO:0000256" key="6">
    <source>
        <dbReference type="RuleBase" id="RU003983"/>
    </source>
</evidence>
<dbReference type="InterPro" id="IPR001915">
    <property type="entry name" value="Peptidase_M48"/>
</dbReference>
<dbReference type="Proteomes" id="UP000548476">
    <property type="component" value="Unassembled WGS sequence"/>
</dbReference>
<keyword evidence="5 6" id="KW-0482">Metalloprotease</keyword>
<feature type="transmembrane region" description="Helical" evidence="7">
    <location>
        <begin position="85"/>
        <end position="110"/>
    </location>
</feature>
<comment type="similarity">
    <text evidence="6">Belongs to the peptidase M48 family.</text>
</comment>
<evidence type="ECO:0000256" key="4">
    <source>
        <dbReference type="ARBA" id="ARBA00022833"/>
    </source>
</evidence>
<comment type="caution">
    <text evidence="9">The sequence shown here is derived from an EMBL/GenBank/DDBJ whole genome shotgun (WGS) entry which is preliminary data.</text>
</comment>
<dbReference type="GO" id="GO:0006508">
    <property type="term" value="P:proteolysis"/>
    <property type="evidence" value="ECO:0007669"/>
    <property type="project" value="UniProtKB-KW"/>
</dbReference>
<dbReference type="PANTHER" id="PTHR34978:SF3">
    <property type="entry name" value="SLR0241 PROTEIN"/>
    <property type="match status" value="1"/>
</dbReference>
<evidence type="ECO:0000256" key="7">
    <source>
        <dbReference type="SAM" id="Phobius"/>
    </source>
</evidence>
<feature type="transmembrane region" description="Helical" evidence="7">
    <location>
        <begin position="282"/>
        <end position="306"/>
    </location>
</feature>
<reference evidence="9 10" key="1">
    <citation type="submission" date="2020-08" db="EMBL/GenBank/DDBJ databases">
        <title>Genomic Encyclopedia of Type Strains, Phase IV (KMG-IV): sequencing the most valuable type-strain genomes for metagenomic binning, comparative biology and taxonomic classification.</title>
        <authorList>
            <person name="Goeker M."/>
        </authorList>
    </citation>
    <scope>NUCLEOTIDE SEQUENCE [LARGE SCALE GENOMIC DNA]</scope>
    <source>
        <strain evidence="9 10">YIM 65646</strain>
    </source>
</reference>